<protein>
    <recommendedName>
        <fullName evidence="3">peptidylprolyl isomerase</fullName>
        <ecNumber evidence="3">5.2.1.8</ecNumber>
    </recommendedName>
</protein>
<dbReference type="GO" id="GO:0051083">
    <property type="term" value="P:'de novo' cotranslational protein folding"/>
    <property type="evidence" value="ECO:0007669"/>
    <property type="project" value="TreeGrafter"/>
</dbReference>
<dbReference type="SUPFAM" id="SSF109998">
    <property type="entry name" value="Triger factor/SurA peptide-binding domain-like"/>
    <property type="match status" value="1"/>
</dbReference>
<dbReference type="Pfam" id="PF05698">
    <property type="entry name" value="Trigger_C"/>
    <property type="match status" value="1"/>
</dbReference>
<dbReference type="InterPro" id="IPR001179">
    <property type="entry name" value="PPIase_FKBP_dom"/>
</dbReference>
<evidence type="ECO:0000256" key="3">
    <source>
        <dbReference type="ARBA" id="ARBA00013194"/>
    </source>
</evidence>
<dbReference type="FunFam" id="3.10.50.40:FF:000001">
    <property type="entry name" value="Trigger factor"/>
    <property type="match status" value="1"/>
</dbReference>
<dbReference type="Gene3D" id="1.10.3120.10">
    <property type="entry name" value="Trigger factor, C-terminal domain"/>
    <property type="match status" value="1"/>
</dbReference>
<dbReference type="EC" id="5.2.1.8" evidence="3"/>
<name>A0A381Y676_9ZZZZ</name>
<dbReference type="PIRSF" id="PIRSF003095">
    <property type="entry name" value="Trigger_factor"/>
    <property type="match status" value="1"/>
</dbReference>
<evidence type="ECO:0000256" key="7">
    <source>
        <dbReference type="SAM" id="MobiDB-lite"/>
    </source>
</evidence>
<dbReference type="InterPro" id="IPR008880">
    <property type="entry name" value="Trigger_fac_C"/>
</dbReference>
<accession>A0A381Y676</accession>
<sequence>MEVSIETTGGLQRRLKIAVAAESFEERINERLKETSQRVKLDGFRPGKVPFKEVRRRFGGSVRQEVAQEMIQSSYMDALQQEELDPAGSPALDVINMDVGADLEFTATFEVFPKFDISDLSQVSIKRPEGVVKNEDLDGMVERLRQERKHFHEVERPADVGDRLTVDFEGTIAGELFEGGEAEGVAFIVGEGQMIEGIDAGVRAMNDGESKQIPVTFPDEYQDEKLQGKEAVFDLTVTKIEAPHLPDLDEKFFSSFGIEEGGEEAFRDQVRENMERDLKVAVGGQVKRQVLDGLSEIHEFQLPQSLVDRESETLRTQMLQQLRIDPSSEKPELPADLFSGEAEKRVRIGLVVNRIVETCDLKVDEDRVRERVDELSKPYDQPEQIVNWYYSNETQLRQIQLSVLEDQVVDHVLEAAKVEVVESDYDDILSGRATAPEPIESNRVDGTEGRTEDSTEEM</sequence>
<dbReference type="Pfam" id="PF05697">
    <property type="entry name" value="Trigger_N"/>
    <property type="match status" value="1"/>
</dbReference>
<feature type="compositionally biased region" description="Basic and acidic residues" evidence="7">
    <location>
        <begin position="440"/>
        <end position="458"/>
    </location>
</feature>
<evidence type="ECO:0000256" key="2">
    <source>
        <dbReference type="ARBA" id="ARBA00005464"/>
    </source>
</evidence>
<dbReference type="Gene3D" id="3.30.70.1050">
    <property type="entry name" value="Trigger factor ribosome-binding domain"/>
    <property type="match status" value="1"/>
</dbReference>
<dbReference type="InterPro" id="IPR036611">
    <property type="entry name" value="Trigger_fac_ribosome-bd_sf"/>
</dbReference>
<reference evidence="9" key="1">
    <citation type="submission" date="2018-05" db="EMBL/GenBank/DDBJ databases">
        <authorList>
            <person name="Lanie J.A."/>
            <person name="Ng W.-L."/>
            <person name="Kazmierczak K.M."/>
            <person name="Andrzejewski T.M."/>
            <person name="Davidsen T.M."/>
            <person name="Wayne K.J."/>
            <person name="Tettelin H."/>
            <person name="Glass J.I."/>
            <person name="Rusch D."/>
            <person name="Podicherti R."/>
            <person name="Tsui H.-C.T."/>
            <person name="Winkler M.E."/>
        </authorList>
    </citation>
    <scope>NUCLEOTIDE SEQUENCE</scope>
</reference>
<evidence type="ECO:0000313" key="9">
    <source>
        <dbReference type="EMBL" id="SVA72579.1"/>
    </source>
</evidence>
<evidence type="ECO:0000256" key="1">
    <source>
        <dbReference type="ARBA" id="ARBA00000971"/>
    </source>
</evidence>
<dbReference type="GO" id="GO:0043335">
    <property type="term" value="P:protein unfolding"/>
    <property type="evidence" value="ECO:0007669"/>
    <property type="project" value="TreeGrafter"/>
</dbReference>
<feature type="domain" description="PPIase FKBP-type" evidence="8">
    <location>
        <begin position="161"/>
        <end position="221"/>
    </location>
</feature>
<dbReference type="PANTHER" id="PTHR30560:SF3">
    <property type="entry name" value="TRIGGER FACTOR-LIKE PROTEIN TIG, CHLOROPLASTIC"/>
    <property type="match status" value="1"/>
</dbReference>
<dbReference type="InterPro" id="IPR046357">
    <property type="entry name" value="PPIase_dom_sf"/>
</dbReference>
<dbReference type="GO" id="GO:0003755">
    <property type="term" value="F:peptidyl-prolyl cis-trans isomerase activity"/>
    <property type="evidence" value="ECO:0007669"/>
    <property type="project" value="UniProtKB-KW"/>
</dbReference>
<dbReference type="SUPFAM" id="SSF102735">
    <property type="entry name" value="Trigger factor ribosome-binding domain"/>
    <property type="match status" value="1"/>
</dbReference>
<keyword evidence="5" id="KW-0143">Chaperone</keyword>
<comment type="catalytic activity">
    <reaction evidence="1">
        <text>[protein]-peptidylproline (omega=180) = [protein]-peptidylproline (omega=0)</text>
        <dbReference type="Rhea" id="RHEA:16237"/>
        <dbReference type="Rhea" id="RHEA-COMP:10747"/>
        <dbReference type="Rhea" id="RHEA-COMP:10748"/>
        <dbReference type="ChEBI" id="CHEBI:83833"/>
        <dbReference type="ChEBI" id="CHEBI:83834"/>
        <dbReference type="EC" id="5.2.1.8"/>
    </reaction>
</comment>
<dbReference type="Pfam" id="PF00254">
    <property type="entry name" value="FKBP_C"/>
    <property type="match status" value="1"/>
</dbReference>
<dbReference type="SUPFAM" id="SSF54534">
    <property type="entry name" value="FKBP-like"/>
    <property type="match status" value="1"/>
</dbReference>
<dbReference type="GO" id="GO:0015031">
    <property type="term" value="P:protein transport"/>
    <property type="evidence" value="ECO:0007669"/>
    <property type="project" value="InterPro"/>
</dbReference>
<keyword evidence="4" id="KW-0697">Rotamase</keyword>
<dbReference type="NCBIfam" id="TIGR00115">
    <property type="entry name" value="tig"/>
    <property type="match status" value="1"/>
</dbReference>
<keyword evidence="6" id="KW-0413">Isomerase</keyword>
<dbReference type="InterPro" id="IPR005215">
    <property type="entry name" value="Trig_fac"/>
</dbReference>
<evidence type="ECO:0000256" key="5">
    <source>
        <dbReference type="ARBA" id="ARBA00023186"/>
    </source>
</evidence>
<evidence type="ECO:0000259" key="8">
    <source>
        <dbReference type="PROSITE" id="PS50059"/>
    </source>
</evidence>
<feature type="region of interest" description="Disordered" evidence="7">
    <location>
        <begin position="430"/>
        <end position="458"/>
    </location>
</feature>
<dbReference type="GO" id="GO:0044183">
    <property type="term" value="F:protein folding chaperone"/>
    <property type="evidence" value="ECO:0007669"/>
    <property type="project" value="TreeGrafter"/>
</dbReference>
<gene>
    <name evidence="9" type="ORF">METZ01_LOCUS125433</name>
</gene>
<proteinExistence type="inferred from homology"/>
<evidence type="ECO:0000256" key="6">
    <source>
        <dbReference type="ARBA" id="ARBA00023235"/>
    </source>
</evidence>
<dbReference type="HAMAP" id="MF_00303">
    <property type="entry name" value="Trigger_factor_Tig"/>
    <property type="match status" value="1"/>
</dbReference>
<dbReference type="PROSITE" id="PS50059">
    <property type="entry name" value="FKBP_PPIASE"/>
    <property type="match status" value="1"/>
</dbReference>
<comment type="similarity">
    <text evidence="2">Belongs to the FKBP-type PPIase family. Tig subfamily.</text>
</comment>
<dbReference type="InterPro" id="IPR027304">
    <property type="entry name" value="Trigger_fact/SurA_dom_sf"/>
</dbReference>
<dbReference type="Gene3D" id="3.10.50.40">
    <property type="match status" value="1"/>
</dbReference>
<dbReference type="EMBL" id="UINC01017493">
    <property type="protein sequence ID" value="SVA72579.1"/>
    <property type="molecule type" value="Genomic_DNA"/>
</dbReference>
<organism evidence="9">
    <name type="scientific">marine metagenome</name>
    <dbReference type="NCBI Taxonomy" id="408172"/>
    <lineage>
        <taxon>unclassified sequences</taxon>
        <taxon>metagenomes</taxon>
        <taxon>ecological metagenomes</taxon>
    </lineage>
</organism>
<dbReference type="GO" id="GO:0043022">
    <property type="term" value="F:ribosome binding"/>
    <property type="evidence" value="ECO:0007669"/>
    <property type="project" value="TreeGrafter"/>
</dbReference>
<dbReference type="AlphaFoldDB" id="A0A381Y676"/>
<dbReference type="PANTHER" id="PTHR30560">
    <property type="entry name" value="TRIGGER FACTOR CHAPERONE AND PEPTIDYL-PROLYL CIS/TRANS ISOMERASE"/>
    <property type="match status" value="1"/>
</dbReference>
<dbReference type="InterPro" id="IPR037041">
    <property type="entry name" value="Trigger_fac_C_sf"/>
</dbReference>
<dbReference type="InterPro" id="IPR008881">
    <property type="entry name" value="Trigger_fac_ribosome-bd_bac"/>
</dbReference>
<evidence type="ECO:0000256" key="4">
    <source>
        <dbReference type="ARBA" id="ARBA00023110"/>
    </source>
</evidence>